<accession>A0A150J7E4</accession>
<evidence type="ECO:0000313" key="1">
    <source>
        <dbReference type="EMBL" id="KYC52884.1"/>
    </source>
</evidence>
<reference evidence="1 2" key="1">
    <citation type="journal article" date="2016" name="ISME J.">
        <title>Chasing the elusive Euryarchaeota class WSA2: genomes reveal a uniquely fastidious methyl-reducing methanogen.</title>
        <authorList>
            <person name="Nobu M.K."/>
            <person name="Narihiro T."/>
            <person name="Kuroda K."/>
            <person name="Mei R."/>
            <person name="Liu W.T."/>
        </authorList>
    </citation>
    <scope>NUCLEOTIDE SEQUENCE [LARGE SCALE GENOMIC DNA]</scope>
    <source>
        <strain evidence="1">U1lsi0528_Bin089</strain>
    </source>
</reference>
<gene>
    <name evidence="1" type="ORF">AMQ74_00586</name>
</gene>
<dbReference type="AlphaFoldDB" id="A0A150J7E4"/>
<dbReference type="Proteomes" id="UP000075578">
    <property type="component" value="Unassembled WGS sequence"/>
</dbReference>
<protein>
    <submittedName>
        <fullName evidence="1">Uncharacterized protein</fullName>
    </submittedName>
</protein>
<dbReference type="SUPFAM" id="SSF101898">
    <property type="entry name" value="NHL repeat"/>
    <property type="match status" value="1"/>
</dbReference>
<evidence type="ECO:0000313" key="2">
    <source>
        <dbReference type="Proteomes" id="UP000075578"/>
    </source>
</evidence>
<comment type="caution">
    <text evidence="1">The sequence shown here is derived from an EMBL/GenBank/DDBJ whole genome shotgun (WGS) entry which is preliminary data.</text>
</comment>
<sequence length="350" mass="40535">MNHSKAFIFISILLFSFNFLVADDVLYELTKDHTVIDASYDPNIESFYIVSTIRDTNNSSIIKTKNGQLLRQQTIENFKVAKMQIDKLSNVYLIGISTGGDITVVRLSSSLSIRWITKIRISEKDTLSSFFINDDQEVTVLGYSSNKRESDTFLVKIDSNGKITVKSVINVGPYEKPYALIEDKDNNIYITGEMKEKDVDVFLLKLSKDHELLWVDFFDNSGWEDGGLDIELIDNDIILTAYSGKEGWYVFDTVFLRYSPDGNVSNFVRKSYSNGSDWVRQLEKKDEYYYAILWDILTGKEYGMKLDYYFEIISKKEISKEENPVKIINVKNNTYLLTERENKLYLRNLD</sequence>
<dbReference type="EMBL" id="LNGD01000022">
    <property type="protein sequence ID" value="KYC52884.1"/>
    <property type="molecule type" value="Genomic_DNA"/>
</dbReference>
<organism evidence="1 2">
    <name type="scientific">Candidatus Methanofastidiosum methylothiophilum</name>
    <dbReference type="NCBI Taxonomy" id="1705564"/>
    <lineage>
        <taxon>Archaea</taxon>
        <taxon>Methanobacteriati</taxon>
        <taxon>Methanobacteriota</taxon>
        <taxon>Stenosarchaea group</taxon>
        <taxon>Candidatus Methanofastidiosia</taxon>
        <taxon>Candidatus Methanofastidiosales</taxon>
        <taxon>Candidatus Methanofastidiosaceae</taxon>
        <taxon>Candidatus Methanofastidiosum</taxon>
    </lineage>
</organism>
<name>A0A150J7E4_9EURY</name>
<proteinExistence type="predicted"/>